<evidence type="ECO:0000256" key="1">
    <source>
        <dbReference type="ARBA" id="ARBA00008535"/>
    </source>
</evidence>
<dbReference type="PROSITE" id="PS51720">
    <property type="entry name" value="G_AIG1"/>
    <property type="match status" value="1"/>
</dbReference>
<dbReference type="InterPro" id="IPR027417">
    <property type="entry name" value="P-loop_NTPase"/>
</dbReference>
<keyword evidence="4" id="KW-1133">Transmembrane helix</keyword>
<accession>A0A8S3SBH9</accession>
<dbReference type="InterPro" id="IPR006703">
    <property type="entry name" value="G_AIG1"/>
</dbReference>
<evidence type="ECO:0000259" key="5">
    <source>
        <dbReference type="PROSITE" id="PS51720"/>
    </source>
</evidence>
<evidence type="ECO:0000313" key="6">
    <source>
        <dbReference type="EMBL" id="CAG2215442.1"/>
    </source>
</evidence>
<dbReference type="EMBL" id="CAJPWZ010001443">
    <property type="protein sequence ID" value="CAG2215442.1"/>
    <property type="molecule type" value="Genomic_DNA"/>
</dbReference>
<gene>
    <name evidence="6" type="ORF">MEDL_29222</name>
</gene>
<keyword evidence="4" id="KW-0812">Transmembrane</keyword>
<evidence type="ECO:0000256" key="2">
    <source>
        <dbReference type="ARBA" id="ARBA00022741"/>
    </source>
</evidence>
<sequence>MAQAGTNKQPLQGDIRIVIIGKTGAGKSETGNSILGKQEFDCSPGGKISTWYCLKKEMIRLEKNIVVIDTPGLQDSKKPNPIIRASIKNSIEMAYPSSRQENPGPNAILLCLKMGRFTAEDESLFQECLVCFGKEMFDFTIVVFTHEDIWADNIKHSGNIPDHEQYRETLPKFASDFIDKCRQTIFFNNRKIGIEMDKQVKLLLKAIENTINRNGGKLYTPEILQQVVNREKMQHIMNYIYRPIIVNSFLAIGNMYLLWRQIRR</sequence>
<dbReference type="Proteomes" id="UP000683360">
    <property type="component" value="Unassembled WGS sequence"/>
</dbReference>
<keyword evidence="4" id="KW-0472">Membrane</keyword>
<dbReference type="GO" id="GO:0005525">
    <property type="term" value="F:GTP binding"/>
    <property type="evidence" value="ECO:0007669"/>
    <property type="project" value="UniProtKB-KW"/>
</dbReference>
<dbReference type="OrthoDB" id="6134855at2759"/>
<reference evidence="6" key="1">
    <citation type="submission" date="2021-03" db="EMBL/GenBank/DDBJ databases">
        <authorList>
            <person name="Bekaert M."/>
        </authorList>
    </citation>
    <scope>NUCLEOTIDE SEQUENCE</scope>
</reference>
<organism evidence="6 7">
    <name type="scientific">Mytilus edulis</name>
    <name type="common">Blue mussel</name>
    <dbReference type="NCBI Taxonomy" id="6550"/>
    <lineage>
        <taxon>Eukaryota</taxon>
        <taxon>Metazoa</taxon>
        <taxon>Spiralia</taxon>
        <taxon>Lophotrochozoa</taxon>
        <taxon>Mollusca</taxon>
        <taxon>Bivalvia</taxon>
        <taxon>Autobranchia</taxon>
        <taxon>Pteriomorphia</taxon>
        <taxon>Mytilida</taxon>
        <taxon>Mytiloidea</taxon>
        <taxon>Mytilidae</taxon>
        <taxon>Mytilinae</taxon>
        <taxon>Mytilus</taxon>
    </lineage>
</organism>
<dbReference type="AlphaFoldDB" id="A0A8S3SBH9"/>
<feature type="domain" description="AIG1-type G" evidence="5">
    <location>
        <begin position="12"/>
        <end position="228"/>
    </location>
</feature>
<evidence type="ECO:0000313" key="7">
    <source>
        <dbReference type="Proteomes" id="UP000683360"/>
    </source>
</evidence>
<dbReference type="Gene3D" id="3.40.50.300">
    <property type="entry name" value="P-loop containing nucleotide triphosphate hydrolases"/>
    <property type="match status" value="1"/>
</dbReference>
<protein>
    <recommendedName>
        <fullName evidence="5">AIG1-type G domain-containing protein</fullName>
    </recommendedName>
</protein>
<keyword evidence="7" id="KW-1185">Reference proteome</keyword>
<comment type="similarity">
    <text evidence="1">Belongs to the TRAFAC class TrmE-Era-EngA-EngB-Septin-like GTPase superfamily. AIG1/Toc34/Toc159-like paraseptin GTPase family. IAN subfamily.</text>
</comment>
<dbReference type="SUPFAM" id="SSF52540">
    <property type="entry name" value="P-loop containing nucleoside triphosphate hydrolases"/>
    <property type="match status" value="1"/>
</dbReference>
<dbReference type="PANTHER" id="PTHR10903">
    <property type="entry name" value="GTPASE, IMAP FAMILY MEMBER-RELATED"/>
    <property type="match status" value="1"/>
</dbReference>
<dbReference type="Pfam" id="PF04548">
    <property type="entry name" value="AIG1"/>
    <property type="match status" value="1"/>
</dbReference>
<dbReference type="InterPro" id="IPR045058">
    <property type="entry name" value="GIMA/IAN/Toc"/>
</dbReference>
<dbReference type="PANTHER" id="PTHR10903:SF184">
    <property type="entry name" value="GTP-BINDING PROTEIN A"/>
    <property type="match status" value="1"/>
</dbReference>
<keyword evidence="2" id="KW-0547">Nucleotide-binding</keyword>
<feature type="transmembrane region" description="Helical" evidence="4">
    <location>
        <begin position="239"/>
        <end position="259"/>
    </location>
</feature>
<evidence type="ECO:0000256" key="4">
    <source>
        <dbReference type="SAM" id="Phobius"/>
    </source>
</evidence>
<keyword evidence="3" id="KW-0342">GTP-binding</keyword>
<proteinExistence type="inferred from homology"/>
<evidence type="ECO:0000256" key="3">
    <source>
        <dbReference type="ARBA" id="ARBA00023134"/>
    </source>
</evidence>
<name>A0A8S3SBH9_MYTED</name>
<comment type="caution">
    <text evidence="6">The sequence shown here is derived from an EMBL/GenBank/DDBJ whole genome shotgun (WGS) entry which is preliminary data.</text>
</comment>